<dbReference type="PANTHER" id="PTHR11695">
    <property type="entry name" value="ALCOHOL DEHYDROGENASE RELATED"/>
    <property type="match status" value="1"/>
</dbReference>
<proteinExistence type="predicted"/>
<dbReference type="InterPro" id="IPR036291">
    <property type="entry name" value="NAD(P)-bd_dom_sf"/>
</dbReference>
<dbReference type="InterPro" id="IPR020843">
    <property type="entry name" value="ER"/>
</dbReference>
<protein>
    <submittedName>
        <fullName evidence="2">Zinc-binding dehydrogenase</fullName>
    </submittedName>
</protein>
<dbReference type="InterPro" id="IPR050700">
    <property type="entry name" value="YIM1/Zinc_Alcohol_DH_Fams"/>
</dbReference>
<evidence type="ECO:0000313" key="3">
    <source>
        <dbReference type="Proteomes" id="UP001601992"/>
    </source>
</evidence>
<evidence type="ECO:0000313" key="2">
    <source>
        <dbReference type="EMBL" id="MFF3572214.1"/>
    </source>
</evidence>
<name>A0ABW6S7K5_9NOCA</name>
<accession>A0ABW6S7K5</accession>
<dbReference type="PANTHER" id="PTHR11695:SF294">
    <property type="entry name" value="RETICULON-4-INTERACTING PROTEIN 1, MITOCHONDRIAL"/>
    <property type="match status" value="1"/>
</dbReference>
<dbReference type="SUPFAM" id="SSF50129">
    <property type="entry name" value="GroES-like"/>
    <property type="match status" value="1"/>
</dbReference>
<dbReference type="Gene3D" id="3.90.180.10">
    <property type="entry name" value="Medium-chain alcohol dehydrogenases, catalytic domain"/>
    <property type="match status" value="1"/>
</dbReference>
<dbReference type="Pfam" id="PF08240">
    <property type="entry name" value="ADH_N"/>
    <property type="match status" value="1"/>
</dbReference>
<comment type="caution">
    <text evidence="2">The sequence shown here is derived from an EMBL/GenBank/DDBJ whole genome shotgun (WGS) entry which is preliminary data.</text>
</comment>
<dbReference type="SMART" id="SM00829">
    <property type="entry name" value="PKS_ER"/>
    <property type="match status" value="1"/>
</dbReference>
<reference evidence="2 3" key="1">
    <citation type="submission" date="2024-10" db="EMBL/GenBank/DDBJ databases">
        <title>The Natural Products Discovery Center: Release of the First 8490 Sequenced Strains for Exploring Actinobacteria Biosynthetic Diversity.</title>
        <authorList>
            <person name="Kalkreuter E."/>
            <person name="Kautsar S.A."/>
            <person name="Yang D."/>
            <person name="Bader C.D."/>
            <person name="Teijaro C.N."/>
            <person name="Fluegel L."/>
            <person name="Davis C.M."/>
            <person name="Simpson J.R."/>
            <person name="Lauterbach L."/>
            <person name="Steele A.D."/>
            <person name="Gui C."/>
            <person name="Meng S."/>
            <person name="Li G."/>
            <person name="Viehrig K."/>
            <person name="Ye F."/>
            <person name="Su P."/>
            <person name="Kiefer A.F."/>
            <person name="Nichols A."/>
            <person name="Cepeda A.J."/>
            <person name="Yan W."/>
            <person name="Fan B."/>
            <person name="Jiang Y."/>
            <person name="Adhikari A."/>
            <person name="Zheng C.-J."/>
            <person name="Schuster L."/>
            <person name="Cowan T.M."/>
            <person name="Smanski M.J."/>
            <person name="Chevrette M.G."/>
            <person name="De Carvalho L.P.S."/>
            <person name="Shen B."/>
        </authorList>
    </citation>
    <scope>NUCLEOTIDE SEQUENCE [LARGE SCALE GENOMIC DNA]</scope>
    <source>
        <strain evidence="2 3">NPDC002593</strain>
    </source>
</reference>
<dbReference type="InterPro" id="IPR013154">
    <property type="entry name" value="ADH-like_N"/>
</dbReference>
<evidence type="ECO:0000259" key="1">
    <source>
        <dbReference type="SMART" id="SM00829"/>
    </source>
</evidence>
<dbReference type="Gene3D" id="3.40.50.720">
    <property type="entry name" value="NAD(P)-binding Rossmann-like Domain"/>
    <property type="match status" value="1"/>
</dbReference>
<dbReference type="SUPFAM" id="SSF51735">
    <property type="entry name" value="NAD(P)-binding Rossmann-fold domains"/>
    <property type="match status" value="1"/>
</dbReference>
<organism evidence="2 3">
    <name type="scientific">Nocardia jiangxiensis</name>
    <dbReference type="NCBI Taxonomy" id="282685"/>
    <lineage>
        <taxon>Bacteria</taxon>
        <taxon>Bacillati</taxon>
        <taxon>Actinomycetota</taxon>
        <taxon>Actinomycetes</taxon>
        <taxon>Mycobacteriales</taxon>
        <taxon>Nocardiaceae</taxon>
        <taxon>Nocardia</taxon>
    </lineage>
</organism>
<sequence length="321" mass="33518">MRAVRFDHYGDVDVLVVRHADDPVAAPGRVVVKVRAAAANPGDIYVREGLAEEAWALRARLSGKDSDLPKWSMDFPAAQGQDVAGEIVSVGDGIDAWQVGDEVLGWSEERVAQAEMAALPAGHLVRKPTRMSWEVAGSMCVAPMAGLAGAEAVAPRAGETVVVSGAAGAVGAVAAQLARRIGAEVIGLASEPNHAWLREHGITPVTYGDGQADRIRAAAGGRIDAFIDTFGEGYVDLAHELGVPAERVNTAVDFQAAIDGRARIAGTNDAGGAAALQRLVDLVAGGELEIPIAATYPLAEVRDAYRRLAGRHTHGRIVLIP</sequence>
<dbReference type="RefSeq" id="WP_387405892.1">
    <property type="nucleotide sequence ID" value="NZ_JBIAQY010000012.1"/>
</dbReference>
<keyword evidence="3" id="KW-1185">Reference proteome</keyword>
<dbReference type="InterPro" id="IPR011032">
    <property type="entry name" value="GroES-like_sf"/>
</dbReference>
<dbReference type="Pfam" id="PF13602">
    <property type="entry name" value="ADH_zinc_N_2"/>
    <property type="match status" value="1"/>
</dbReference>
<gene>
    <name evidence="2" type="ORF">ACFYXQ_30980</name>
</gene>
<feature type="domain" description="Enoyl reductase (ER)" evidence="1">
    <location>
        <begin position="10"/>
        <end position="319"/>
    </location>
</feature>
<dbReference type="EMBL" id="JBIAQY010000012">
    <property type="protein sequence ID" value="MFF3572214.1"/>
    <property type="molecule type" value="Genomic_DNA"/>
</dbReference>
<dbReference type="Proteomes" id="UP001601992">
    <property type="component" value="Unassembled WGS sequence"/>
</dbReference>